<feature type="transmembrane region" description="Helical" evidence="6">
    <location>
        <begin position="401"/>
        <end position="424"/>
    </location>
</feature>
<evidence type="ECO:0000256" key="5">
    <source>
        <dbReference type="ARBA" id="ARBA00023136"/>
    </source>
</evidence>
<dbReference type="EMBL" id="LT906449">
    <property type="protein sequence ID" value="SNV09013.1"/>
    <property type="molecule type" value="Genomic_DNA"/>
</dbReference>
<organism evidence="9 11">
    <name type="scientific">Capnocytophaga haemolytica</name>
    <dbReference type="NCBI Taxonomy" id="45243"/>
    <lineage>
        <taxon>Bacteria</taxon>
        <taxon>Pseudomonadati</taxon>
        <taxon>Bacteroidota</taxon>
        <taxon>Flavobacteriia</taxon>
        <taxon>Flavobacteriales</taxon>
        <taxon>Flavobacteriaceae</taxon>
        <taxon>Capnocytophaga</taxon>
    </lineage>
</organism>
<name>A0AAX2GZC6_9FLAO</name>
<dbReference type="InterPro" id="IPR036259">
    <property type="entry name" value="MFS_trans_sf"/>
</dbReference>
<feature type="transmembrane region" description="Helical" evidence="6">
    <location>
        <begin position="371"/>
        <end position="395"/>
    </location>
</feature>
<reference evidence="9 11" key="2">
    <citation type="submission" date="2017-06" db="EMBL/GenBank/DDBJ databases">
        <authorList>
            <consortium name="Pathogen Informatics"/>
        </authorList>
    </citation>
    <scope>NUCLEOTIDE SEQUENCE [LARGE SCALE GENOMIC DNA]</scope>
    <source>
        <strain evidence="9 11">NCTC12947</strain>
    </source>
</reference>
<evidence type="ECO:0000256" key="6">
    <source>
        <dbReference type="SAM" id="Phobius"/>
    </source>
</evidence>
<evidence type="ECO:0000256" key="2">
    <source>
        <dbReference type="ARBA" id="ARBA00022448"/>
    </source>
</evidence>
<dbReference type="RefSeq" id="WP_066428228.1">
    <property type="nucleotide sequence ID" value="NZ_CP014227.1"/>
</dbReference>
<dbReference type="Proteomes" id="UP000215539">
    <property type="component" value="Chromosome 1"/>
</dbReference>
<dbReference type="GO" id="GO:0022857">
    <property type="term" value="F:transmembrane transporter activity"/>
    <property type="evidence" value="ECO:0007669"/>
    <property type="project" value="InterPro"/>
</dbReference>
<evidence type="ECO:0000259" key="7">
    <source>
        <dbReference type="PROSITE" id="PS50850"/>
    </source>
</evidence>
<dbReference type="Proteomes" id="UP000065822">
    <property type="component" value="Chromosome"/>
</dbReference>
<evidence type="ECO:0000256" key="1">
    <source>
        <dbReference type="ARBA" id="ARBA00004141"/>
    </source>
</evidence>
<sequence>MNTKKRNPITWVPTVYFAMGLPFIFLSFVSSLLYRDMGISKEETTFWTSLLILPWSLKPLLSIVMEVFGTKRIYVILTEIITATFFGLIVFSLPLPNSFTISLALMGVIALSGSTHDIAGDGVYMEQLDNATQSLYSGWQGAFYNLAKVLTNGGLVFLVGYLKCPTGDCAKAVIPQEQVIGAWQVVLGISALLMLCIGLYHFFVLPKDKQQQKDGSVKEKIVELWQIFVQFFEKKHIWYYLLFIFLYRFAEGLTVKILPFFLTDTREAGGIALSDQHYGLIYGTAGAAAYMIGSILAGYYVSSVGLKKAIRVLALSFNVPFAVYLIFAIFLPTNLTQIAVGIIFEYFGYGFGFVALTLFMMQQIAPGKYQMAHYAFANSLMNLGLMVPGIISGYLSKFLGYQTFFILVMLCTIPALIITWKVPFTYDSTPKKEK</sequence>
<keyword evidence="10" id="KW-1185">Reference proteome</keyword>
<reference evidence="8 10" key="1">
    <citation type="submission" date="2016-02" db="EMBL/GenBank/DDBJ databases">
        <authorList>
            <person name="Holder M.E."/>
            <person name="Ajami N.J."/>
            <person name="Petrosino J.F."/>
        </authorList>
    </citation>
    <scope>NUCLEOTIDE SEQUENCE [LARGE SCALE GENOMIC DNA]</scope>
    <source>
        <strain evidence="8 10">CCUG 32990</strain>
    </source>
</reference>
<evidence type="ECO:0000256" key="4">
    <source>
        <dbReference type="ARBA" id="ARBA00022989"/>
    </source>
</evidence>
<dbReference type="PROSITE" id="PS50850">
    <property type="entry name" value="MFS"/>
    <property type="match status" value="1"/>
</dbReference>
<dbReference type="SUPFAM" id="SSF103473">
    <property type="entry name" value="MFS general substrate transporter"/>
    <property type="match status" value="1"/>
</dbReference>
<feature type="transmembrane region" description="Helical" evidence="6">
    <location>
        <begin position="278"/>
        <end position="300"/>
    </location>
</feature>
<evidence type="ECO:0000313" key="9">
    <source>
        <dbReference type="EMBL" id="SNV09013.1"/>
    </source>
</evidence>
<keyword evidence="3 6" id="KW-0812">Transmembrane</keyword>
<feature type="transmembrane region" description="Helical" evidence="6">
    <location>
        <begin position="12"/>
        <end position="34"/>
    </location>
</feature>
<dbReference type="InterPro" id="IPR004752">
    <property type="entry name" value="AmpG_permease/AT-1"/>
</dbReference>
<dbReference type="EMBL" id="CP014227">
    <property type="protein sequence ID" value="AMD84602.1"/>
    <property type="molecule type" value="Genomic_DNA"/>
</dbReference>
<evidence type="ECO:0000313" key="11">
    <source>
        <dbReference type="Proteomes" id="UP000215539"/>
    </source>
</evidence>
<accession>A0AAX2GZC6</accession>
<evidence type="ECO:0000256" key="3">
    <source>
        <dbReference type="ARBA" id="ARBA00022692"/>
    </source>
</evidence>
<evidence type="ECO:0000313" key="8">
    <source>
        <dbReference type="EMBL" id="AMD84602.1"/>
    </source>
</evidence>
<dbReference type="PANTHER" id="PTHR12778:SF10">
    <property type="entry name" value="MAJOR FACILITATOR SUPERFAMILY DOMAIN-CONTAINING PROTEIN 3"/>
    <property type="match status" value="1"/>
</dbReference>
<feature type="transmembrane region" description="Helical" evidence="6">
    <location>
        <begin position="182"/>
        <end position="203"/>
    </location>
</feature>
<feature type="transmembrane region" description="Helical" evidence="6">
    <location>
        <begin position="237"/>
        <end position="258"/>
    </location>
</feature>
<feature type="transmembrane region" description="Helical" evidence="6">
    <location>
        <begin position="46"/>
        <end position="68"/>
    </location>
</feature>
<keyword evidence="5 6" id="KW-0472">Membrane</keyword>
<dbReference type="KEGG" id="chg:AXF12_03145"/>
<keyword evidence="2" id="KW-0813">Transport</keyword>
<comment type="subcellular location">
    <subcellularLocation>
        <location evidence="1">Membrane</location>
        <topology evidence="1">Multi-pass membrane protein</topology>
    </subcellularLocation>
</comment>
<dbReference type="Pfam" id="PF07690">
    <property type="entry name" value="MFS_1"/>
    <property type="match status" value="1"/>
</dbReference>
<evidence type="ECO:0000313" key="10">
    <source>
        <dbReference type="Proteomes" id="UP000065822"/>
    </source>
</evidence>
<proteinExistence type="predicted"/>
<feature type="transmembrane region" description="Helical" evidence="6">
    <location>
        <begin position="338"/>
        <end position="359"/>
    </location>
</feature>
<feature type="domain" description="Major facilitator superfamily (MFS) profile" evidence="7">
    <location>
        <begin position="240"/>
        <end position="434"/>
    </location>
</feature>
<dbReference type="AlphaFoldDB" id="A0AAX2GZC6"/>
<dbReference type="InterPro" id="IPR011701">
    <property type="entry name" value="MFS"/>
</dbReference>
<feature type="transmembrane region" description="Helical" evidence="6">
    <location>
        <begin position="73"/>
        <end position="93"/>
    </location>
</feature>
<feature type="transmembrane region" description="Helical" evidence="6">
    <location>
        <begin position="312"/>
        <end position="332"/>
    </location>
</feature>
<dbReference type="InterPro" id="IPR020846">
    <property type="entry name" value="MFS_dom"/>
</dbReference>
<keyword evidence="4 6" id="KW-1133">Transmembrane helix</keyword>
<dbReference type="Gene3D" id="1.20.1250.20">
    <property type="entry name" value="MFS general substrate transporter like domains"/>
    <property type="match status" value="2"/>
</dbReference>
<gene>
    <name evidence="9" type="primary">ampG</name>
    <name evidence="8" type="ORF">AXF12_03145</name>
    <name evidence="9" type="ORF">SAMEA44541418_01111</name>
</gene>
<dbReference type="PANTHER" id="PTHR12778">
    <property type="entry name" value="SOLUTE CARRIER FAMILY 33 ACETYL-COA TRANSPORTER -RELATED"/>
    <property type="match status" value="1"/>
</dbReference>
<protein>
    <submittedName>
        <fullName evidence="8">MFS transporter</fullName>
    </submittedName>
    <submittedName>
        <fullName evidence="9">Muropeptide transporter</fullName>
    </submittedName>
</protein>
<dbReference type="GO" id="GO:0016020">
    <property type="term" value="C:membrane"/>
    <property type="evidence" value="ECO:0007669"/>
    <property type="project" value="UniProtKB-SubCell"/>
</dbReference>